<evidence type="ECO:0000313" key="3">
    <source>
        <dbReference type="EMBL" id="ETO05544.1"/>
    </source>
</evidence>
<evidence type="ECO:0000313" key="4">
    <source>
        <dbReference type="Proteomes" id="UP000023152"/>
    </source>
</evidence>
<proteinExistence type="predicted"/>
<sequence>MSDLKAESSKKNQNIIELMDAVQQLKIERKTVTNLQKQCDEQNKQINNLKNELLKKDQTITALTKDTQQLKIKIEQHNAELKNKMNSRVSELQKKFDSHTKKFEQHKQAITIKLEKQTTNIQQLKLRMTMTVVVMMIVMMTMAMMKNQEKKRQHIISFNTCENMFSFIKNSYLKNGEDFLLVSENKQFVQLKNNEWNNYKFGIFLIGKNITLTADCKRPYEKEEFGYLKIKTSHLWIKHSSSRIACSELGYPENQGPGKGGVGKSGNCGGGYGTNGEGQGIGGRVYGKEALLKEIHFGSGGGSQRYLSGGSGGGIIELIIEQQLTNHGSIQSNGGDGGISGGGGSGGSILIKFEHQSNTLRQTFGIITCIGGKQYGSSKGGKGRIAIYGINYLSPDNIKYINPIPFY</sequence>
<evidence type="ECO:0000256" key="1">
    <source>
        <dbReference type="SAM" id="Coils"/>
    </source>
</evidence>
<dbReference type="Proteomes" id="UP000023152">
    <property type="component" value="Unassembled WGS sequence"/>
</dbReference>
<dbReference type="SUPFAM" id="SSF58113">
    <property type="entry name" value="Apolipoprotein A-I"/>
    <property type="match status" value="1"/>
</dbReference>
<dbReference type="Gene3D" id="1.20.120.20">
    <property type="entry name" value="Apolipoprotein"/>
    <property type="match status" value="1"/>
</dbReference>
<reference evidence="3 4" key="1">
    <citation type="journal article" date="2013" name="Curr. Biol.">
        <title>The Genome of the Foraminiferan Reticulomyxa filosa.</title>
        <authorList>
            <person name="Glockner G."/>
            <person name="Hulsmann N."/>
            <person name="Schleicher M."/>
            <person name="Noegel A.A."/>
            <person name="Eichinger L."/>
            <person name="Gallinger C."/>
            <person name="Pawlowski J."/>
            <person name="Sierra R."/>
            <person name="Euteneuer U."/>
            <person name="Pillet L."/>
            <person name="Moustafa A."/>
            <person name="Platzer M."/>
            <person name="Groth M."/>
            <person name="Szafranski K."/>
            <person name="Schliwa M."/>
        </authorList>
    </citation>
    <scope>NUCLEOTIDE SEQUENCE [LARGE SCALE GENOMIC DNA]</scope>
</reference>
<protein>
    <submittedName>
        <fullName evidence="3">Uncharacterized protein</fullName>
    </submittedName>
</protein>
<feature type="transmembrane region" description="Helical" evidence="2">
    <location>
        <begin position="126"/>
        <end position="145"/>
    </location>
</feature>
<dbReference type="AlphaFoldDB" id="X6LVA4"/>
<name>X6LVA4_RETFI</name>
<dbReference type="EMBL" id="ASPP01028004">
    <property type="protein sequence ID" value="ETO05544.1"/>
    <property type="molecule type" value="Genomic_DNA"/>
</dbReference>
<keyword evidence="1" id="KW-0175">Coiled coil</keyword>
<keyword evidence="2" id="KW-0812">Transmembrane</keyword>
<feature type="coiled-coil region" evidence="1">
    <location>
        <begin position="18"/>
        <end position="127"/>
    </location>
</feature>
<organism evidence="3 4">
    <name type="scientific">Reticulomyxa filosa</name>
    <dbReference type="NCBI Taxonomy" id="46433"/>
    <lineage>
        <taxon>Eukaryota</taxon>
        <taxon>Sar</taxon>
        <taxon>Rhizaria</taxon>
        <taxon>Retaria</taxon>
        <taxon>Foraminifera</taxon>
        <taxon>Monothalamids</taxon>
        <taxon>Reticulomyxidae</taxon>
        <taxon>Reticulomyxa</taxon>
    </lineage>
</organism>
<keyword evidence="2" id="KW-0472">Membrane</keyword>
<accession>X6LVA4</accession>
<keyword evidence="2" id="KW-1133">Transmembrane helix</keyword>
<gene>
    <name evidence="3" type="ORF">RFI_31853</name>
</gene>
<keyword evidence="4" id="KW-1185">Reference proteome</keyword>
<evidence type="ECO:0000256" key="2">
    <source>
        <dbReference type="SAM" id="Phobius"/>
    </source>
</evidence>
<comment type="caution">
    <text evidence="3">The sequence shown here is derived from an EMBL/GenBank/DDBJ whole genome shotgun (WGS) entry which is preliminary data.</text>
</comment>